<geneLocation type="mitochondrion" evidence="18"/>
<proteinExistence type="inferred from homology"/>
<feature type="transmembrane region" description="Helical" evidence="16">
    <location>
        <begin position="127"/>
        <end position="150"/>
    </location>
</feature>
<keyword evidence="8" id="KW-1278">Translocase</keyword>
<dbReference type="PANTHER" id="PTHR43507">
    <property type="entry name" value="NADH-UBIQUINONE OXIDOREDUCTASE CHAIN 4"/>
    <property type="match status" value="1"/>
</dbReference>
<feature type="transmembrane region" description="Helical" evidence="16">
    <location>
        <begin position="242"/>
        <end position="263"/>
    </location>
</feature>
<keyword evidence="10 16" id="KW-1133">Transmembrane helix</keyword>
<feature type="transmembrane region" description="Helical" evidence="16">
    <location>
        <begin position="162"/>
        <end position="187"/>
    </location>
</feature>
<evidence type="ECO:0000259" key="17">
    <source>
        <dbReference type="Pfam" id="PF00361"/>
    </source>
</evidence>
<evidence type="ECO:0000256" key="2">
    <source>
        <dbReference type="ARBA" id="ARBA00009025"/>
    </source>
</evidence>
<dbReference type="GO" id="GO:0048039">
    <property type="term" value="F:ubiquinone binding"/>
    <property type="evidence" value="ECO:0007669"/>
    <property type="project" value="TreeGrafter"/>
</dbReference>
<keyword evidence="12 16" id="KW-0830">Ubiquinone</keyword>
<comment type="subcellular location">
    <subcellularLocation>
        <location evidence="1 16">Mitochondrion membrane</location>
        <topology evidence="1 16">Multi-pass membrane protein</topology>
    </subcellularLocation>
</comment>
<keyword evidence="9 16" id="KW-0249">Electron transport</keyword>
<evidence type="ECO:0000256" key="3">
    <source>
        <dbReference type="ARBA" id="ARBA00012944"/>
    </source>
</evidence>
<evidence type="ECO:0000256" key="12">
    <source>
        <dbReference type="ARBA" id="ARBA00023075"/>
    </source>
</evidence>
<name>A0A451EH65_9BIVA</name>
<dbReference type="GO" id="GO:0015990">
    <property type="term" value="P:electron transport coupled proton transport"/>
    <property type="evidence" value="ECO:0007669"/>
    <property type="project" value="TreeGrafter"/>
</dbReference>
<feature type="transmembrane region" description="Helical" evidence="16">
    <location>
        <begin position="82"/>
        <end position="107"/>
    </location>
</feature>
<keyword evidence="13 16" id="KW-0496">Mitochondrion</keyword>
<keyword evidence="14 16" id="KW-0472">Membrane</keyword>
<keyword evidence="7 16" id="KW-0812">Transmembrane</keyword>
<dbReference type="PANTHER" id="PTHR43507:SF20">
    <property type="entry name" value="NADH-UBIQUINONE OXIDOREDUCTASE CHAIN 4"/>
    <property type="match status" value="1"/>
</dbReference>
<organism evidence="18">
    <name type="scientific">Hippopus hippopus</name>
    <dbReference type="NCBI Taxonomy" id="80818"/>
    <lineage>
        <taxon>Eukaryota</taxon>
        <taxon>Metazoa</taxon>
        <taxon>Spiralia</taxon>
        <taxon>Lophotrochozoa</taxon>
        <taxon>Mollusca</taxon>
        <taxon>Bivalvia</taxon>
        <taxon>Autobranchia</taxon>
        <taxon>Heteroconchia</taxon>
        <taxon>Euheterodonta</taxon>
        <taxon>Imparidentia</taxon>
        <taxon>Neoheterodontei</taxon>
        <taxon>Cardiida</taxon>
        <taxon>Cardioidea</taxon>
        <taxon>Cardiidae</taxon>
        <taxon>Tridacninae</taxon>
        <taxon>Hippopus</taxon>
    </lineage>
</organism>
<dbReference type="GO" id="GO:0003954">
    <property type="term" value="F:NADH dehydrogenase activity"/>
    <property type="evidence" value="ECO:0007669"/>
    <property type="project" value="TreeGrafter"/>
</dbReference>
<feature type="transmembrane region" description="Helical" evidence="16">
    <location>
        <begin position="7"/>
        <end position="32"/>
    </location>
</feature>
<evidence type="ECO:0000256" key="13">
    <source>
        <dbReference type="ARBA" id="ARBA00023128"/>
    </source>
</evidence>
<protein>
    <recommendedName>
        <fullName evidence="4 16">NADH-ubiquinone oxidoreductase chain 4</fullName>
        <ecNumber evidence="3 16">7.1.1.2</ecNumber>
    </recommendedName>
</protein>
<gene>
    <name evidence="18" type="primary">NAD4</name>
</gene>
<evidence type="ECO:0000256" key="16">
    <source>
        <dbReference type="RuleBase" id="RU003297"/>
    </source>
</evidence>
<feature type="transmembrane region" description="Helical" evidence="16">
    <location>
        <begin position="372"/>
        <end position="394"/>
    </location>
</feature>
<evidence type="ECO:0000256" key="7">
    <source>
        <dbReference type="ARBA" id="ARBA00022692"/>
    </source>
</evidence>
<evidence type="ECO:0000256" key="15">
    <source>
        <dbReference type="ARBA" id="ARBA00049551"/>
    </source>
</evidence>
<sequence>MLAVLMGYLFIQIDFLILPLVFCLLMVISGSLTAGWSGQSYSLLSGWAAVDQLSSVLTLLVAMSMLVAFYSSSEEEATSMSMLIMIMGGISVMIFLCSGLFLFFFMFEASLVPMFVMIVGWGYQPERAQAGISMLLYTSVGSLPLFLFISDVVKDTGTDKMILLKLWSSQGVMMWFLWVCALMAFLIKMPMFGLHGWLPKAHVEAPVAGSVILAGVMLKFGGYGMMRFMWAFKWCCLSPLSDFLLVMAVWGGFVSACLCTVQADVKSLIAYSSISHMSIVLVGVLSCTSLGWSAALALMVSHGLSSPILFSAANYSYNVYQSRSVVLSKGLLKLQPLLTLVWFLGLVVSAAVPPSSGFFAELGLISAAFMQSTVAGVVVVMMCFMAFVYSFYLYTSISHGGLSSVAKSSSEDKSFGLLILFLAMLFIILIAGGMDLFFLG</sequence>
<keyword evidence="11 16" id="KW-0520">NAD</keyword>
<dbReference type="Pfam" id="PF00361">
    <property type="entry name" value="Proton_antipo_M"/>
    <property type="match status" value="1"/>
</dbReference>
<feature type="transmembrane region" description="Helical" evidence="16">
    <location>
        <begin position="207"/>
        <end position="230"/>
    </location>
</feature>
<evidence type="ECO:0000256" key="10">
    <source>
        <dbReference type="ARBA" id="ARBA00022989"/>
    </source>
</evidence>
<reference evidence="18" key="1">
    <citation type="submission" date="2017-12" db="EMBL/GenBank/DDBJ databases">
        <authorList>
            <person name="Ma H.T."/>
            <person name="Yu Z.N."/>
        </authorList>
    </citation>
    <scope>NUCLEOTIDE SEQUENCE</scope>
</reference>
<feature type="transmembrane region" description="Helical" evidence="16">
    <location>
        <begin position="52"/>
        <end position="70"/>
    </location>
</feature>
<dbReference type="GO" id="GO:0008137">
    <property type="term" value="F:NADH dehydrogenase (ubiquinone) activity"/>
    <property type="evidence" value="ECO:0007669"/>
    <property type="project" value="UniProtKB-UniRule"/>
</dbReference>
<evidence type="ECO:0000256" key="9">
    <source>
        <dbReference type="ARBA" id="ARBA00022982"/>
    </source>
</evidence>
<feature type="transmembrane region" description="Helical" evidence="16">
    <location>
        <begin position="414"/>
        <end position="439"/>
    </location>
</feature>
<feature type="domain" description="NADH:quinone oxidoreductase/Mrp antiporter transmembrane" evidence="17">
    <location>
        <begin position="100"/>
        <end position="382"/>
    </location>
</feature>
<evidence type="ECO:0000256" key="8">
    <source>
        <dbReference type="ARBA" id="ARBA00022967"/>
    </source>
</evidence>
<evidence type="ECO:0000256" key="11">
    <source>
        <dbReference type="ARBA" id="ARBA00023027"/>
    </source>
</evidence>
<evidence type="ECO:0000313" key="18">
    <source>
        <dbReference type="EMBL" id="AYP72627.1"/>
    </source>
</evidence>
<feature type="transmembrane region" description="Helical" evidence="16">
    <location>
        <begin position="337"/>
        <end position="360"/>
    </location>
</feature>
<dbReference type="GO" id="GO:0042773">
    <property type="term" value="P:ATP synthesis coupled electron transport"/>
    <property type="evidence" value="ECO:0007669"/>
    <property type="project" value="InterPro"/>
</dbReference>
<evidence type="ECO:0000256" key="6">
    <source>
        <dbReference type="ARBA" id="ARBA00022660"/>
    </source>
</evidence>
<dbReference type="GO" id="GO:0031966">
    <property type="term" value="C:mitochondrial membrane"/>
    <property type="evidence" value="ECO:0007669"/>
    <property type="project" value="UniProtKB-SubCell"/>
</dbReference>
<evidence type="ECO:0000256" key="5">
    <source>
        <dbReference type="ARBA" id="ARBA00022448"/>
    </source>
</evidence>
<dbReference type="InterPro" id="IPR003918">
    <property type="entry name" value="NADH_UbQ_OxRdtase"/>
</dbReference>
<dbReference type="PRINTS" id="PR01437">
    <property type="entry name" value="NUOXDRDTASE4"/>
</dbReference>
<comment type="catalytic activity">
    <reaction evidence="15 16">
        <text>a ubiquinone + NADH + 5 H(+)(in) = a ubiquinol + NAD(+) + 4 H(+)(out)</text>
        <dbReference type="Rhea" id="RHEA:29091"/>
        <dbReference type="Rhea" id="RHEA-COMP:9565"/>
        <dbReference type="Rhea" id="RHEA-COMP:9566"/>
        <dbReference type="ChEBI" id="CHEBI:15378"/>
        <dbReference type="ChEBI" id="CHEBI:16389"/>
        <dbReference type="ChEBI" id="CHEBI:17976"/>
        <dbReference type="ChEBI" id="CHEBI:57540"/>
        <dbReference type="ChEBI" id="CHEBI:57945"/>
        <dbReference type="EC" id="7.1.1.2"/>
    </reaction>
</comment>
<keyword evidence="5 16" id="KW-0813">Transport</keyword>
<dbReference type="EC" id="7.1.1.2" evidence="3 16"/>
<comment type="function">
    <text evidence="16">Core subunit of the mitochondrial membrane respiratory chain NADH dehydrogenase (Complex I) which catalyzes electron transfer from NADH through the respiratory chain, using ubiquinone as an electron acceptor. Essential for the catalytic activity and assembly of complex I.</text>
</comment>
<keyword evidence="6 16" id="KW-0679">Respiratory chain</keyword>
<evidence type="ECO:0000256" key="4">
    <source>
        <dbReference type="ARBA" id="ARBA00021006"/>
    </source>
</evidence>
<reference evidence="18" key="2">
    <citation type="journal article" date="2018" name="Conserv Genet Resour">
        <title>The complete mitochondrial genome of giant clam, Hippopus hippopus (Cardiidae: Tridacninae).</title>
        <authorList>
            <person name="Ma H."/>
            <person name="Zhang Y."/>
            <person name="Xiao S."/>
            <person name="Chen S."/>
            <person name="Zhang Y."/>
            <person name="Xiang Z."/>
            <person name="Li J."/>
            <person name="Yu Z."/>
        </authorList>
    </citation>
    <scope>NUCLEOTIDE SEQUENCE</scope>
</reference>
<comment type="similarity">
    <text evidence="2 16">Belongs to the complex I subunit 4 family.</text>
</comment>
<dbReference type="EMBL" id="MG722975">
    <property type="protein sequence ID" value="AYP72627.1"/>
    <property type="molecule type" value="Genomic_DNA"/>
</dbReference>
<dbReference type="InterPro" id="IPR001750">
    <property type="entry name" value="ND/Mrp_TM"/>
</dbReference>
<evidence type="ECO:0000256" key="14">
    <source>
        <dbReference type="ARBA" id="ARBA00023136"/>
    </source>
</evidence>
<accession>A0A451EH65</accession>
<dbReference type="AlphaFoldDB" id="A0A451EH65"/>
<evidence type="ECO:0000256" key="1">
    <source>
        <dbReference type="ARBA" id="ARBA00004225"/>
    </source>
</evidence>